<evidence type="ECO:0000259" key="1">
    <source>
        <dbReference type="Pfam" id="PF13546"/>
    </source>
</evidence>
<organism evidence="2 3">
    <name type="scientific">Streptomyces yanii</name>
    <dbReference type="NCBI Taxonomy" id="78510"/>
    <lineage>
        <taxon>Bacteria</taxon>
        <taxon>Bacillati</taxon>
        <taxon>Actinomycetota</taxon>
        <taxon>Actinomycetes</taxon>
        <taxon>Kitasatosporales</taxon>
        <taxon>Streptomycetaceae</taxon>
        <taxon>Streptomyces</taxon>
    </lineage>
</organism>
<feature type="domain" description="Transposase IS701-like DDE" evidence="1">
    <location>
        <begin position="10"/>
        <end position="114"/>
    </location>
</feature>
<evidence type="ECO:0000313" key="3">
    <source>
        <dbReference type="Proteomes" id="UP001589710"/>
    </source>
</evidence>
<dbReference type="Proteomes" id="UP001589710">
    <property type="component" value="Unassembled WGS sequence"/>
</dbReference>
<name>A0ABV5R273_9ACTN</name>
<dbReference type="RefSeq" id="WP_386143634.1">
    <property type="nucleotide sequence ID" value="NZ_JBHMCG010000027.1"/>
</dbReference>
<proteinExistence type="predicted"/>
<feature type="non-terminal residue" evidence="2">
    <location>
        <position position="131"/>
    </location>
</feature>
<dbReference type="EMBL" id="JBHMCG010000027">
    <property type="protein sequence ID" value="MFB9571954.1"/>
    <property type="molecule type" value="Genomic_DNA"/>
</dbReference>
<gene>
    <name evidence="2" type="ORF">ACFFTL_06300</name>
</gene>
<comment type="caution">
    <text evidence="2">The sequence shown here is derived from an EMBL/GenBank/DDBJ whole genome shotgun (WGS) entry which is preliminary data.</text>
</comment>
<protein>
    <submittedName>
        <fullName evidence="2">Transposase</fullName>
    </submittedName>
</protein>
<dbReference type="Pfam" id="PF13546">
    <property type="entry name" value="DDE_5"/>
    <property type="match status" value="1"/>
</dbReference>
<evidence type="ECO:0000313" key="2">
    <source>
        <dbReference type="EMBL" id="MFB9571954.1"/>
    </source>
</evidence>
<keyword evidence="3" id="KW-1185">Reference proteome</keyword>
<sequence length="131" mass="14216">MFAFLAVCRSCFTAPTFRTFSVLLTGLIAQTRRRTVCGMLLGTGLEQVWHHARCHRLFSTARWSADDVGLALATLVVSRLLPDGAPLQVAVDDTLFKRSGRKVFGAAWQHDGAAKGPRPAGFGNCWVIAGI</sequence>
<reference evidence="2 3" key="1">
    <citation type="submission" date="2024-09" db="EMBL/GenBank/DDBJ databases">
        <authorList>
            <person name="Sun Q."/>
            <person name="Mori K."/>
        </authorList>
    </citation>
    <scope>NUCLEOTIDE SEQUENCE [LARGE SCALE GENOMIC DNA]</scope>
    <source>
        <strain evidence="2 3">JCM 3331</strain>
    </source>
</reference>
<dbReference type="InterPro" id="IPR038721">
    <property type="entry name" value="IS701-like_DDE_dom"/>
</dbReference>
<accession>A0ABV5R273</accession>